<evidence type="ECO:0000256" key="3">
    <source>
        <dbReference type="ARBA" id="ARBA00022730"/>
    </source>
</evidence>
<dbReference type="AlphaFoldDB" id="A0A558HXW9"/>
<dbReference type="OrthoDB" id="5293604at2"/>
<sequence length="167" mass="19761">MRKERPVELAERPSKSQLKREMIELQALGKQIIELPAGQRDKFPLSDDMLAAIDESHRIRSHEGLRRHMQYVGKLMRKEDLDAVRAVFQAMEQQNVRRDASFQRLDRWRDRLLDDDEAFVIFVEDYPHVDRQALRQLIRNARAERDAGKEPNSSKKLFKLLRAELDL</sequence>
<evidence type="ECO:0000256" key="4">
    <source>
        <dbReference type="ARBA" id="ARBA00022884"/>
    </source>
</evidence>
<evidence type="ECO:0000313" key="6">
    <source>
        <dbReference type="EMBL" id="TVU73938.1"/>
    </source>
</evidence>
<keyword evidence="1 5" id="KW-0963">Cytoplasm</keyword>
<dbReference type="EMBL" id="VNFH01000001">
    <property type="protein sequence ID" value="TVU73938.1"/>
    <property type="molecule type" value="Genomic_DNA"/>
</dbReference>
<comment type="caution">
    <text evidence="6">The sequence shown here is derived from an EMBL/GenBank/DDBJ whole genome shotgun (WGS) entry which is preliminary data.</text>
</comment>
<name>A0A558HXW9_9GAMM</name>
<comment type="subcellular location">
    <subcellularLocation>
        <location evidence="5">Cytoplasm</location>
    </subcellularLocation>
    <text evidence="5">Associates with late stage pre-50S ribosomal subunits.</text>
</comment>
<dbReference type="GO" id="GO:0043022">
    <property type="term" value="F:ribosome binding"/>
    <property type="evidence" value="ECO:0007669"/>
    <property type="project" value="UniProtKB-UniRule"/>
</dbReference>
<dbReference type="GO" id="GO:0019843">
    <property type="term" value="F:rRNA binding"/>
    <property type="evidence" value="ECO:0007669"/>
    <property type="project" value="UniProtKB-UniRule"/>
</dbReference>
<keyword evidence="2 5" id="KW-0690">Ribosome biogenesis</keyword>
<dbReference type="CDD" id="cd16331">
    <property type="entry name" value="YjgA-like"/>
    <property type="match status" value="1"/>
</dbReference>
<dbReference type="PANTHER" id="PTHR38101">
    <property type="entry name" value="UPF0307 PROTEIN YJGA"/>
    <property type="match status" value="1"/>
</dbReference>
<dbReference type="InterPro" id="IPR006839">
    <property type="entry name" value="DarP"/>
</dbReference>
<keyword evidence="4 5" id="KW-0694">RNA-binding</keyword>
<comment type="function">
    <text evidence="5">Member of a network of 50S ribosomal subunit biogenesis factors which assembles along the 30S-50S interface, preventing incorrect 23S rRNA structures from forming. Promotes peptidyl transferase center (PTC) maturation.</text>
</comment>
<keyword evidence="7" id="KW-1185">Reference proteome</keyword>
<dbReference type="GO" id="GO:1902626">
    <property type="term" value="P:assembly of large subunit precursor of preribosome"/>
    <property type="evidence" value="ECO:0007669"/>
    <property type="project" value="UniProtKB-UniRule"/>
</dbReference>
<evidence type="ECO:0000256" key="5">
    <source>
        <dbReference type="HAMAP-Rule" id="MF_00765"/>
    </source>
</evidence>
<dbReference type="InterPro" id="IPR023153">
    <property type="entry name" value="DarP_sf"/>
</dbReference>
<comment type="similarity">
    <text evidence="5">Belongs to the DarP family.</text>
</comment>
<reference evidence="6 7" key="1">
    <citation type="submission" date="2019-07" db="EMBL/GenBank/DDBJ databases">
        <title>Diversity of Bacteria from Kongsfjorden, Arctic.</title>
        <authorList>
            <person name="Yu Y."/>
        </authorList>
    </citation>
    <scope>NUCLEOTIDE SEQUENCE [LARGE SCALE GENOMIC DNA]</scope>
    <source>
        <strain evidence="6 7">SM1923</strain>
    </source>
</reference>
<dbReference type="Pfam" id="PF04751">
    <property type="entry name" value="DarP"/>
    <property type="match status" value="1"/>
</dbReference>
<dbReference type="Proteomes" id="UP000319941">
    <property type="component" value="Unassembled WGS sequence"/>
</dbReference>
<dbReference type="NCBIfam" id="NF003593">
    <property type="entry name" value="PRK05255.1-1"/>
    <property type="match status" value="1"/>
</dbReference>
<dbReference type="PIRSF" id="PIRSF016183">
    <property type="entry name" value="UCP016183"/>
    <property type="match status" value="1"/>
</dbReference>
<keyword evidence="3 5" id="KW-0699">rRNA-binding</keyword>
<accession>A0A558HXW9</accession>
<dbReference type="Gene3D" id="1.10.60.30">
    <property type="entry name" value="PSPTO4464-like domains"/>
    <property type="match status" value="2"/>
</dbReference>
<proteinExistence type="inferred from homology"/>
<dbReference type="PANTHER" id="PTHR38101:SF1">
    <property type="entry name" value="UPF0307 PROTEIN YJGA"/>
    <property type="match status" value="1"/>
</dbReference>
<evidence type="ECO:0000313" key="7">
    <source>
        <dbReference type="Proteomes" id="UP000319941"/>
    </source>
</evidence>
<dbReference type="SUPFAM" id="SSF158710">
    <property type="entry name" value="PSPTO4464-like"/>
    <property type="match status" value="1"/>
</dbReference>
<evidence type="ECO:0000256" key="2">
    <source>
        <dbReference type="ARBA" id="ARBA00022517"/>
    </source>
</evidence>
<dbReference type="HAMAP" id="MF_00765">
    <property type="entry name" value="DarP"/>
    <property type="match status" value="1"/>
</dbReference>
<organism evidence="6 7">
    <name type="scientific">Cobetia crustatorum</name>
    <dbReference type="NCBI Taxonomy" id="553385"/>
    <lineage>
        <taxon>Bacteria</taxon>
        <taxon>Pseudomonadati</taxon>
        <taxon>Pseudomonadota</taxon>
        <taxon>Gammaproteobacteria</taxon>
        <taxon>Oceanospirillales</taxon>
        <taxon>Halomonadaceae</taxon>
        <taxon>Cobetia</taxon>
    </lineage>
</organism>
<dbReference type="RefSeq" id="WP_024951345.1">
    <property type="nucleotide sequence ID" value="NZ_CAWOWR010000001.1"/>
</dbReference>
<gene>
    <name evidence="5" type="primary">darP</name>
    <name evidence="6" type="ORF">FQP86_02440</name>
</gene>
<dbReference type="STRING" id="553385.GCA_000591415_01084"/>
<protein>
    <recommendedName>
        <fullName evidence="5">Dual-action ribosomal maturation protein DarP</fullName>
    </recommendedName>
    <alternativeName>
        <fullName evidence="5">Large ribosomal subunit assembly factor DarP</fullName>
    </alternativeName>
</protein>
<evidence type="ECO:0000256" key="1">
    <source>
        <dbReference type="ARBA" id="ARBA00022490"/>
    </source>
</evidence>
<dbReference type="GO" id="GO:0005829">
    <property type="term" value="C:cytosol"/>
    <property type="evidence" value="ECO:0007669"/>
    <property type="project" value="TreeGrafter"/>
</dbReference>